<dbReference type="AlphaFoldDB" id="A0A7T7F1H9"/>
<dbReference type="GO" id="GO:0016787">
    <property type="term" value="F:hydrolase activity"/>
    <property type="evidence" value="ECO:0007669"/>
    <property type="project" value="UniProtKB-KW"/>
</dbReference>
<dbReference type="EMBL" id="CP066776">
    <property type="protein sequence ID" value="QQL45105.1"/>
    <property type="molecule type" value="Genomic_DNA"/>
</dbReference>
<dbReference type="InterPro" id="IPR036866">
    <property type="entry name" value="RibonucZ/Hydroxyglut_hydro"/>
</dbReference>
<dbReference type="Proteomes" id="UP000475117">
    <property type="component" value="Chromosome"/>
</dbReference>
<evidence type="ECO:0000256" key="1">
    <source>
        <dbReference type="ARBA" id="ARBA00001947"/>
    </source>
</evidence>
<gene>
    <name evidence="6" type="ORF">G3M56_000515</name>
</gene>
<dbReference type="SMART" id="SM00849">
    <property type="entry name" value="Lactamase_B"/>
    <property type="match status" value="1"/>
</dbReference>
<dbReference type="SUPFAM" id="SSF56281">
    <property type="entry name" value="Metallo-hydrolase/oxidoreductase"/>
    <property type="match status" value="1"/>
</dbReference>
<keyword evidence="4" id="KW-0862">Zinc</keyword>
<dbReference type="InterPro" id="IPR001279">
    <property type="entry name" value="Metallo-B-lactamas"/>
</dbReference>
<dbReference type="Pfam" id="PF00753">
    <property type="entry name" value="Lactamase_B"/>
    <property type="match status" value="1"/>
</dbReference>
<evidence type="ECO:0000256" key="3">
    <source>
        <dbReference type="ARBA" id="ARBA00022801"/>
    </source>
</evidence>
<organism evidence="6 7">
    <name type="scientific">Sulfuriroseicoccus oceanibius</name>
    <dbReference type="NCBI Taxonomy" id="2707525"/>
    <lineage>
        <taxon>Bacteria</taxon>
        <taxon>Pseudomonadati</taxon>
        <taxon>Verrucomicrobiota</taxon>
        <taxon>Verrucomicrobiia</taxon>
        <taxon>Verrucomicrobiales</taxon>
        <taxon>Verrucomicrobiaceae</taxon>
        <taxon>Sulfuriroseicoccus</taxon>
    </lineage>
</organism>
<name>A0A7T7F1H9_9BACT</name>
<evidence type="ECO:0000259" key="5">
    <source>
        <dbReference type="SMART" id="SM00849"/>
    </source>
</evidence>
<feature type="domain" description="Metallo-beta-lactamase" evidence="5">
    <location>
        <begin position="94"/>
        <end position="253"/>
    </location>
</feature>
<dbReference type="PANTHER" id="PTHR46233">
    <property type="entry name" value="HYDROXYACYLGLUTATHIONE HYDROLASE GLOC"/>
    <property type="match status" value="1"/>
</dbReference>
<dbReference type="Gene3D" id="3.60.15.10">
    <property type="entry name" value="Ribonuclease Z/Hydroxyacylglutathione hydrolase-like"/>
    <property type="match status" value="1"/>
</dbReference>
<keyword evidence="2" id="KW-0479">Metal-binding</keyword>
<dbReference type="InterPro" id="IPR051453">
    <property type="entry name" value="MBL_Glyoxalase_II"/>
</dbReference>
<keyword evidence="3 6" id="KW-0378">Hydrolase</keyword>
<dbReference type="GO" id="GO:0046872">
    <property type="term" value="F:metal ion binding"/>
    <property type="evidence" value="ECO:0007669"/>
    <property type="project" value="UniProtKB-KW"/>
</dbReference>
<evidence type="ECO:0000256" key="2">
    <source>
        <dbReference type="ARBA" id="ARBA00022723"/>
    </source>
</evidence>
<dbReference type="RefSeq" id="WP_235203501.1">
    <property type="nucleotide sequence ID" value="NZ_CP066776.1"/>
</dbReference>
<evidence type="ECO:0000313" key="6">
    <source>
        <dbReference type="EMBL" id="QQL45105.1"/>
    </source>
</evidence>
<protein>
    <submittedName>
        <fullName evidence="6">MBL fold metallo-hydrolase</fullName>
    </submittedName>
</protein>
<sequence>MMIPLEDEFCDVMGKVLRGTNMTPGILEFLTGVPEATIETVLDGEPDECTVRRLAPALGLDGESLVAMMTGKSAPPAIEVPGLRAFNVAFDDMTVNYYVVWDATSKRALMFDTGANADEALEWMAHEGLSLDAVLLSHSHLDHIADVEKVRARYPEARVLMNAYEACEGVERFLPGQSFQFGGFEVGTAMVRGHSPGATVYTVTGLSRRLVVVGDALFARSMGGPLISLDGALEGARQAIFSLPDDTVLCPGHGPLTTVADEKTNNPFFPEFKD</sequence>
<evidence type="ECO:0000313" key="7">
    <source>
        <dbReference type="Proteomes" id="UP000475117"/>
    </source>
</evidence>
<reference evidence="6 7" key="1">
    <citation type="submission" date="2020-12" db="EMBL/GenBank/DDBJ databases">
        <title>Sulforoseuscoccus oceanibium gen. nov., sp. nov., a representative of the phylum Verrucomicrobia with special cytoplasmic membrane, and proposal of Sulforoseuscoccusaceae fam. nov.</title>
        <authorList>
            <person name="Xi F."/>
        </authorList>
    </citation>
    <scope>NUCLEOTIDE SEQUENCE [LARGE SCALE GENOMIC DNA]</scope>
    <source>
        <strain evidence="6 7">T37</strain>
    </source>
</reference>
<proteinExistence type="predicted"/>
<dbReference type="PANTHER" id="PTHR46233:SF3">
    <property type="entry name" value="HYDROXYACYLGLUTATHIONE HYDROLASE GLOC"/>
    <property type="match status" value="1"/>
</dbReference>
<keyword evidence="7" id="KW-1185">Reference proteome</keyword>
<comment type="cofactor">
    <cofactor evidence="1">
        <name>Zn(2+)</name>
        <dbReference type="ChEBI" id="CHEBI:29105"/>
    </cofactor>
</comment>
<accession>A0A7T7F1H9</accession>
<evidence type="ECO:0000256" key="4">
    <source>
        <dbReference type="ARBA" id="ARBA00022833"/>
    </source>
</evidence>
<dbReference type="KEGG" id="soa:G3M56_000515"/>